<keyword evidence="2" id="KW-1185">Reference proteome</keyword>
<dbReference type="Proteomes" id="UP000324170">
    <property type="component" value="Unassembled WGS sequence"/>
</dbReference>
<sequence>MTSKNMALIGQELAHSENSQRDILNIDSADISFIKFGSISDLLYKEKQTVNLSFLREFVNQVNNVDEVSQPTNFRSGRSTISHIFLSVATIGISPIVDLSYRIYCRLVGCYSDDALALRWRRLISPCSAVTINCAVLSPSFFNASIASTTSCGALACNFCDLLFMWSLVISEFSCFTWNPVYIEKITNKHLNWNPFNTYTGIHLNVVAFKNNKAQQCCSTSRASNQTVS</sequence>
<organism evidence="1 2">
    <name type="scientific">Xenorhabdus doucetiae</name>
    <dbReference type="NCBI Taxonomy" id="351671"/>
    <lineage>
        <taxon>Bacteria</taxon>
        <taxon>Pseudomonadati</taxon>
        <taxon>Pseudomonadota</taxon>
        <taxon>Gammaproteobacteria</taxon>
        <taxon>Enterobacterales</taxon>
        <taxon>Morganellaceae</taxon>
        <taxon>Xenorhabdus</taxon>
    </lineage>
</organism>
<evidence type="ECO:0000313" key="2">
    <source>
        <dbReference type="Proteomes" id="UP000324170"/>
    </source>
</evidence>
<reference evidence="1 2" key="1">
    <citation type="submission" date="2019-07" db="EMBL/GenBank/DDBJ databases">
        <title>Genomic Encyclopedia of Type Strains, Phase I: the one thousand microbial genomes (KMG-I) project.</title>
        <authorList>
            <person name="Kyrpides N."/>
        </authorList>
    </citation>
    <scope>NUCLEOTIDE SEQUENCE [LARGE SCALE GENOMIC DNA]</scope>
    <source>
        <strain evidence="1 2">DSM 17909</strain>
    </source>
</reference>
<protein>
    <submittedName>
        <fullName evidence="1">Uncharacterized protein</fullName>
    </submittedName>
</protein>
<proteinExistence type="predicted"/>
<gene>
    <name evidence="1" type="ORF">LY16_03446</name>
</gene>
<name>A0ABY3NM85_9GAMM</name>
<accession>A0ABY3NM85</accession>
<comment type="caution">
    <text evidence="1">The sequence shown here is derived from an EMBL/GenBank/DDBJ whole genome shotgun (WGS) entry which is preliminary data.</text>
</comment>
<dbReference type="EMBL" id="VNHN01000093">
    <property type="protein sequence ID" value="TYO96710.1"/>
    <property type="molecule type" value="Genomic_DNA"/>
</dbReference>
<evidence type="ECO:0000313" key="1">
    <source>
        <dbReference type="EMBL" id="TYO96710.1"/>
    </source>
</evidence>